<keyword evidence="3" id="KW-1185">Reference proteome</keyword>
<dbReference type="SUPFAM" id="SSF56672">
    <property type="entry name" value="DNA/RNA polymerases"/>
    <property type="match status" value="1"/>
</dbReference>
<dbReference type="OrthoDB" id="3344688at2759"/>
<gene>
    <name evidence="2" type="ORF">O181_129957</name>
</gene>
<comment type="caution">
    <text evidence="2">The sequence shown here is derived from an EMBL/GenBank/DDBJ whole genome shotgun (WGS) entry which is preliminary data.</text>
</comment>
<feature type="domain" description="Reverse transcriptase Ty1/copia-type" evidence="1">
    <location>
        <begin position="2"/>
        <end position="65"/>
    </location>
</feature>
<feature type="non-terminal residue" evidence="2">
    <location>
        <position position="1"/>
    </location>
</feature>
<organism evidence="2 3">
    <name type="scientific">Austropuccinia psidii MF-1</name>
    <dbReference type="NCBI Taxonomy" id="1389203"/>
    <lineage>
        <taxon>Eukaryota</taxon>
        <taxon>Fungi</taxon>
        <taxon>Dikarya</taxon>
        <taxon>Basidiomycota</taxon>
        <taxon>Pucciniomycotina</taxon>
        <taxon>Pucciniomycetes</taxon>
        <taxon>Pucciniales</taxon>
        <taxon>Sphaerophragmiaceae</taxon>
        <taxon>Austropuccinia</taxon>
    </lineage>
</organism>
<dbReference type="InterPro" id="IPR043502">
    <property type="entry name" value="DNA/RNA_pol_sf"/>
</dbReference>
<dbReference type="AlphaFoldDB" id="A0A9Q3QC02"/>
<sequence length="298" mass="34013">GLDYLNTFSPTGRVSSLRVLIAHAASQGFQFHQMDVKSAFLNAPLEEDLTLKIPDGLNEDSKSKEHYINTLAREYDLEKYSPVNTPLKPNHQLKNTTKEEEAEFANLNINYRSAIGALNYISTNTRPDITFAVSHLSRFLEKPGMTHWTACLQVLRYLYHTKDLSLHYFKEGNKGIEAYADADWGNWVIDRRSTSGYIVTVNGHLVSWRTKKQPTVSYSTTEAEYKALSDMTKEVEWLMQLLKEINVNTENSTPQFFNNNKGAIDLALSNANHNGFKTKHMDIIYHYIPDLIKIQSST</sequence>
<dbReference type="CDD" id="cd09272">
    <property type="entry name" value="RNase_HI_RT_Ty1"/>
    <property type="match status" value="1"/>
</dbReference>
<protein>
    <recommendedName>
        <fullName evidence="1">Reverse transcriptase Ty1/copia-type domain-containing protein</fullName>
    </recommendedName>
</protein>
<name>A0A9Q3QC02_9BASI</name>
<dbReference type="PANTHER" id="PTHR11439:SF440">
    <property type="entry name" value="INTEGRASE CATALYTIC DOMAIN-CONTAINING PROTEIN"/>
    <property type="match status" value="1"/>
</dbReference>
<evidence type="ECO:0000313" key="3">
    <source>
        <dbReference type="Proteomes" id="UP000765509"/>
    </source>
</evidence>
<evidence type="ECO:0000313" key="2">
    <source>
        <dbReference type="EMBL" id="MBW0590242.1"/>
    </source>
</evidence>
<dbReference type="EMBL" id="AVOT02137572">
    <property type="protein sequence ID" value="MBW0590242.1"/>
    <property type="molecule type" value="Genomic_DNA"/>
</dbReference>
<evidence type="ECO:0000259" key="1">
    <source>
        <dbReference type="Pfam" id="PF07727"/>
    </source>
</evidence>
<dbReference type="Proteomes" id="UP000765509">
    <property type="component" value="Unassembled WGS sequence"/>
</dbReference>
<reference evidence="2" key="1">
    <citation type="submission" date="2021-03" db="EMBL/GenBank/DDBJ databases">
        <title>Draft genome sequence of rust myrtle Austropuccinia psidii MF-1, a brazilian biotype.</title>
        <authorList>
            <person name="Quecine M.C."/>
            <person name="Pachon D.M.R."/>
            <person name="Bonatelli M.L."/>
            <person name="Correr F.H."/>
            <person name="Franceschini L.M."/>
            <person name="Leite T.F."/>
            <person name="Margarido G.R.A."/>
            <person name="Almeida C.A."/>
            <person name="Ferrarezi J.A."/>
            <person name="Labate C.A."/>
        </authorList>
    </citation>
    <scope>NUCLEOTIDE SEQUENCE</scope>
    <source>
        <strain evidence="2">MF-1</strain>
    </source>
</reference>
<dbReference type="Pfam" id="PF07727">
    <property type="entry name" value="RVT_2"/>
    <property type="match status" value="1"/>
</dbReference>
<dbReference type="InterPro" id="IPR013103">
    <property type="entry name" value="RVT_2"/>
</dbReference>
<proteinExistence type="predicted"/>
<dbReference type="PANTHER" id="PTHR11439">
    <property type="entry name" value="GAG-POL-RELATED RETROTRANSPOSON"/>
    <property type="match status" value="1"/>
</dbReference>
<accession>A0A9Q3QC02</accession>